<keyword evidence="1" id="KW-1133">Transmembrane helix</keyword>
<evidence type="ECO:0000256" key="1">
    <source>
        <dbReference type="SAM" id="Phobius"/>
    </source>
</evidence>
<reference evidence="5" key="3">
    <citation type="submission" date="2019-03" db="EMBL/GenBank/DDBJ databases">
        <title>Complete genome of Methylacidiphilum kamchatkense Kam1.</title>
        <authorList>
            <person name="Kruse T."/>
            <person name="Murarilal Ratnadevi C."/>
            <person name="Erikstad H.-A."/>
            <person name="Birkeland N.-K."/>
        </authorList>
    </citation>
    <scope>NUCLEOTIDE SEQUENCE [LARGE SCALE GENOMIC DNA]</scope>
    <source>
        <strain evidence="5">kam1</strain>
    </source>
</reference>
<feature type="transmembrane region" description="Helical" evidence="1">
    <location>
        <begin position="103"/>
        <end position="129"/>
    </location>
</feature>
<evidence type="ECO:0000313" key="5">
    <source>
        <dbReference type="Proteomes" id="UP000315925"/>
    </source>
</evidence>
<dbReference type="RefSeq" id="WP_039721156.1">
    <property type="nucleotide sequence ID" value="NZ_CP037899.1"/>
</dbReference>
<evidence type="ECO:0000313" key="2">
    <source>
        <dbReference type="EMBL" id="KIE58687.1"/>
    </source>
</evidence>
<reference evidence="3" key="2">
    <citation type="journal article" date="2019" name="BMC Genomics">
        <title>Complete genome sequence analysis of the thermoacidophilic verrucomicrobial methanotroph 'Candidatus Methylacidiphilum kamchatkense' strain Kam1 and comparison with its closest relatives.</title>
        <authorList>
            <person name="Kruse T."/>
            <person name="Ratnadevi C.M."/>
            <person name="Erikstad H.A."/>
            <person name="Birkeland N.K."/>
        </authorList>
    </citation>
    <scope>NUCLEOTIDE SEQUENCE</scope>
    <source>
        <strain evidence="3">Kam1</strain>
    </source>
</reference>
<feature type="transmembrane region" description="Helical" evidence="1">
    <location>
        <begin position="73"/>
        <end position="91"/>
    </location>
</feature>
<feature type="transmembrane region" description="Helical" evidence="1">
    <location>
        <begin position="39"/>
        <end position="61"/>
    </location>
</feature>
<dbReference type="EMBL" id="CP037899">
    <property type="protein sequence ID" value="QDQ41924.1"/>
    <property type="molecule type" value="Genomic_DNA"/>
</dbReference>
<gene>
    <name evidence="2" type="ORF">A946_04420</name>
    <name evidence="3" type="ORF">kam1_676</name>
</gene>
<dbReference type="KEGG" id="mkc:kam1_676"/>
<reference evidence="2 4" key="1">
    <citation type="submission" date="2014-08" db="EMBL/GenBank/DDBJ databases">
        <title>Methylacidiphilum kamchatkense strain Kam1 draft genome sequence.</title>
        <authorList>
            <person name="Birkeland N.-K."/>
            <person name="Erikstad H.A."/>
        </authorList>
    </citation>
    <scope>NUCLEOTIDE SEQUENCE [LARGE SCALE GENOMIC DNA]</scope>
    <source>
        <strain evidence="2 4">Kam1</strain>
    </source>
</reference>
<dbReference type="EMBL" id="JQNX01000003">
    <property type="protein sequence ID" value="KIE58687.1"/>
    <property type="molecule type" value="Genomic_DNA"/>
</dbReference>
<dbReference type="OrthoDB" id="8850092at2"/>
<feature type="transmembrane region" description="Helical" evidence="1">
    <location>
        <begin position="184"/>
        <end position="204"/>
    </location>
</feature>
<dbReference type="Proteomes" id="UP000031594">
    <property type="component" value="Unassembled WGS sequence"/>
</dbReference>
<sequence>MSIESLGYYLGIGIFHGLNPAMGWLFAVALALQHNSFRWIIRSTVALLTGHFLSVGSYFAFFLLLGKWASLQWIKWMAVVALFSFAFYWLVRSRHPKWVGMNVGVADLIYWSFLMASAHGAGLMLLVGSSLCSRSFAFWIQPTGITAQLFIPPMIHTLGYFLAVISIATIVYMSDLLKMLYRKWINFDLLWSAALFAAGTWIALN</sequence>
<evidence type="ECO:0000313" key="4">
    <source>
        <dbReference type="Proteomes" id="UP000031594"/>
    </source>
</evidence>
<keyword evidence="1" id="KW-0472">Membrane</keyword>
<dbReference type="AlphaFoldDB" id="A0A0C1RKX3"/>
<protein>
    <submittedName>
        <fullName evidence="3">Uncharacterized protein</fullName>
    </submittedName>
</protein>
<accession>A0A0C1RKX3</accession>
<name>A0A0C1RKX3_9BACT</name>
<proteinExistence type="predicted"/>
<keyword evidence="1" id="KW-0812">Transmembrane</keyword>
<feature type="transmembrane region" description="Helical" evidence="1">
    <location>
        <begin position="6"/>
        <end position="32"/>
    </location>
</feature>
<dbReference type="Proteomes" id="UP000315925">
    <property type="component" value="Chromosome"/>
</dbReference>
<keyword evidence="4" id="KW-1185">Reference proteome</keyword>
<feature type="transmembrane region" description="Helical" evidence="1">
    <location>
        <begin position="149"/>
        <end position="172"/>
    </location>
</feature>
<evidence type="ECO:0000313" key="3">
    <source>
        <dbReference type="EMBL" id="QDQ41924.1"/>
    </source>
</evidence>
<organism evidence="3 5">
    <name type="scientific">Methylacidiphilum kamchatkense Kam1</name>
    <dbReference type="NCBI Taxonomy" id="1202785"/>
    <lineage>
        <taxon>Bacteria</taxon>
        <taxon>Pseudomonadati</taxon>
        <taxon>Verrucomicrobiota</taxon>
        <taxon>Methylacidiphilae</taxon>
        <taxon>Methylacidiphilales</taxon>
        <taxon>Methylacidiphilaceae</taxon>
        <taxon>Methylacidiphilum (ex Ratnadevi et al. 2023)</taxon>
    </lineage>
</organism>